<dbReference type="InterPro" id="IPR012677">
    <property type="entry name" value="Nucleotide-bd_a/b_plait_sf"/>
</dbReference>
<gene>
    <name evidence="4" type="ORF">DUNSADRAFT_4093</name>
</gene>
<dbReference type="PANTHER" id="PTHR23139">
    <property type="entry name" value="RNA-BINDING PROTEIN"/>
    <property type="match status" value="1"/>
</dbReference>
<keyword evidence="2" id="KW-0694">RNA-binding</keyword>
<protein>
    <recommendedName>
        <fullName evidence="6">RRM domain-containing protein</fullName>
    </recommendedName>
</protein>
<keyword evidence="3" id="KW-0508">mRNA splicing</keyword>
<evidence type="ECO:0000313" key="5">
    <source>
        <dbReference type="Proteomes" id="UP000815325"/>
    </source>
</evidence>
<evidence type="ECO:0000256" key="3">
    <source>
        <dbReference type="ARBA" id="ARBA00023187"/>
    </source>
</evidence>
<keyword evidence="1" id="KW-0507">mRNA processing</keyword>
<proteinExistence type="predicted"/>
<evidence type="ECO:0000256" key="2">
    <source>
        <dbReference type="ARBA" id="ARBA00022884"/>
    </source>
</evidence>
<reference evidence="4" key="1">
    <citation type="submission" date="2017-08" db="EMBL/GenBank/DDBJ databases">
        <authorList>
            <person name="Polle J.E."/>
            <person name="Barry K."/>
            <person name="Cushman J."/>
            <person name="Schmutz J."/>
            <person name="Tran D."/>
            <person name="Hathwaick L.T."/>
            <person name="Yim W.C."/>
            <person name="Jenkins J."/>
            <person name="Mckie-Krisberg Z.M."/>
            <person name="Prochnik S."/>
            <person name="Lindquist E."/>
            <person name="Dockter R.B."/>
            <person name="Adam C."/>
            <person name="Molina H."/>
            <person name="Bunkerborg J."/>
            <person name="Jin E."/>
            <person name="Buchheim M."/>
            <person name="Magnuson J."/>
        </authorList>
    </citation>
    <scope>NUCLEOTIDE SEQUENCE</scope>
    <source>
        <strain evidence="4">CCAP 19/18</strain>
    </source>
</reference>
<dbReference type="SUPFAM" id="SSF54928">
    <property type="entry name" value="RNA-binding domain, RBD"/>
    <property type="match status" value="1"/>
</dbReference>
<evidence type="ECO:0008006" key="6">
    <source>
        <dbReference type="Google" id="ProtNLM"/>
    </source>
</evidence>
<dbReference type="EMBL" id="MU069608">
    <property type="protein sequence ID" value="KAF5837660.1"/>
    <property type="molecule type" value="Genomic_DNA"/>
</dbReference>
<sequence>MEALKAAAASGANLQGLGLPDHIVNPNQPMQLPPGVRIDGLSLVPTPDLCFTGMVTADRLSNDSEYKDMLDDLRDQCNEFVADSVMDIKAPRPYDPMLSDQYIGIGNYGKIFVKYRDAAAAQVCKDKIHGRLYGGQQVQVYYISEEAFAKA</sequence>
<name>A0ABQ7GSW8_DUNSA</name>
<dbReference type="CDD" id="cd12232">
    <property type="entry name" value="RRM3_U2AF65"/>
    <property type="match status" value="1"/>
</dbReference>
<organism evidence="4 5">
    <name type="scientific">Dunaliella salina</name>
    <name type="common">Green alga</name>
    <name type="synonym">Protococcus salinus</name>
    <dbReference type="NCBI Taxonomy" id="3046"/>
    <lineage>
        <taxon>Eukaryota</taxon>
        <taxon>Viridiplantae</taxon>
        <taxon>Chlorophyta</taxon>
        <taxon>core chlorophytes</taxon>
        <taxon>Chlorophyceae</taxon>
        <taxon>CS clade</taxon>
        <taxon>Chlamydomonadales</taxon>
        <taxon>Dunaliellaceae</taxon>
        <taxon>Dunaliella</taxon>
    </lineage>
</organism>
<dbReference type="Proteomes" id="UP000815325">
    <property type="component" value="Unassembled WGS sequence"/>
</dbReference>
<evidence type="ECO:0000313" key="4">
    <source>
        <dbReference type="EMBL" id="KAF5837660.1"/>
    </source>
</evidence>
<comment type="caution">
    <text evidence="4">The sequence shown here is derived from an EMBL/GenBank/DDBJ whole genome shotgun (WGS) entry which is preliminary data.</text>
</comment>
<keyword evidence="5" id="KW-1185">Reference proteome</keyword>
<dbReference type="Gene3D" id="3.30.70.330">
    <property type="match status" value="1"/>
</dbReference>
<accession>A0ABQ7GSW8</accession>
<evidence type="ECO:0000256" key="1">
    <source>
        <dbReference type="ARBA" id="ARBA00022664"/>
    </source>
</evidence>
<dbReference type="InterPro" id="IPR035979">
    <property type="entry name" value="RBD_domain_sf"/>
</dbReference>